<evidence type="ECO:0000256" key="1">
    <source>
        <dbReference type="SAM" id="MobiDB-lite"/>
    </source>
</evidence>
<dbReference type="OrthoDB" id="284938at2"/>
<name>A0A517XKX6_9BACT</name>
<dbReference type="Proteomes" id="UP000319576">
    <property type="component" value="Chromosome"/>
</dbReference>
<protein>
    <recommendedName>
        <fullName evidence="4">Sel1 repeat family protein</fullName>
    </recommendedName>
</protein>
<sequence>MDDALETRRAAALAASEAGRLAEEYRLWLPLAEAGDPQAQGAVGSLLAYGLHRVERLDQLSATDGPAADEATALADQAAGARYLEAASAAGFGPASFNLAGLYVDGYGGGPWEDRKAHAAELYALAYAQGFTAFGWLMQGEGPGQPYLDVMERHMAGEQPDPPEWWRAEPGAAADGPRL</sequence>
<dbReference type="KEGG" id="uli:ETAA1_00370"/>
<keyword evidence="3" id="KW-1185">Reference proteome</keyword>
<dbReference type="InterPro" id="IPR011990">
    <property type="entry name" value="TPR-like_helical_dom_sf"/>
</dbReference>
<organism evidence="2 3">
    <name type="scientific">Urbifossiella limnaea</name>
    <dbReference type="NCBI Taxonomy" id="2528023"/>
    <lineage>
        <taxon>Bacteria</taxon>
        <taxon>Pseudomonadati</taxon>
        <taxon>Planctomycetota</taxon>
        <taxon>Planctomycetia</taxon>
        <taxon>Gemmatales</taxon>
        <taxon>Gemmataceae</taxon>
        <taxon>Urbifossiella</taxon>
    </lineage>
</organism>
<reference evidence="2 3" key="1">
    <citation type="submission" date="2019-02" db="EMBL/GenBank/DDBJ databases">
        <title>Deep-cultivation of Planctomycetes and their phenomic and genomic characterization uncovers novel biology.</title>
        <authorList>
            <person name="Wiegand S."/>
            <person name="Jogler M."/>
            <person name="Boedeker C."/>
            <person name="Pinto D."/>
            <person name="Vollmers J."/>
            <person name="Rivas-Marin E."/>
            <person name="Kohn T."/>
            <person name="Peeters S.H."/>
            <person name="Heuer A."/>
            <person name="Rast P."/>
            <person name="Oberbeckmann S."/>
            <person name="Bunk B."/>
            <person name="Jeske O."/>
            <person name="Meyerdierks A."/>
            <person name="Storesund J.E."/>
            <person name="Kallscheuer N."/>
            <person name="Luecker S."/>
            <person name="Lage O.M."/>
            <person name="Pohl T."/>
            <person name="Merkel B.J."/>
            <person name="Hornburger P."/>
            <person name="Mueller R.-W."/>
            <person name="Bruemmer F."/>
            <person name="Labrenz M."/>
            <person name="Spormann A.M."/>
            <person name="Op den Camp H."/>
            <person name="Overmann J."/>
            <person name="Amann R."/>
            <person name="Jetten M.S.M."/>
            <person name="Mascher T."/>
            <person name="Medema M.H."/>
            <person name="Devos D.P."/>
            <person name="Kaster A.-K."/>
            <person name="Ovreas L."/>
            <person name="Rohde M."/>
            <person name="Galperin M.Y."/>
            <person name="Jogler C."/>
        </authorList>
    </citation>
    <scope>NUCLEOTIDE SEQUENCE [LARGE SCALE GENOMIC DNA]</scope>
    <source>
        <strain evidence="2 3">ETA_A1</strain>
    </source>
</reference>
<gene>
    <name evidence="2" type="ORF">ETAA1_00370</name>
</gene>
<evidence type="ECO:0008006" key="4">
    <source>
        <dbReference type="Google" id="ProtNLM"/>
    </source>
</evidence>
<evidence type="ECO:0000313" key="2">
    <source>
        <dbReference type="EMBL" id="QDU18154.1"/>
    </source>
</evidence>
<dbReference type="RefSeq" id="WP_145233233.1">
    <property type="nucleotide sequence ID" value="NZ_CP036273.1"/>
</dbReference>
<feature type="region of interest" description="Disordered" evidence="1">
    <location>
        <begin position="156"/>
        <end position="179"/>
    </location>
</feature>
<dbReference type="EMBL" id="CP036273">
    <property type="protein sequence ID" value="QDU18154.1"/>
    <property type="molecule type" value="Genomic_DNA"/>
</dbReference>
<dbReference type="AlphaFoldDB" id="A0A517XKX6"/>
<accession>A0A517XKX6</accession>
<dbReference type="Gene3D" id="1.25.40.10">
    <property type="entry name" value="Tetratricopeptide repeat domain"/>
    <property type="match status" value="1"/>
</dbReference>
<proteinExistence type="predicted"/>
<evidence type="ECO:0000313" key="3">
    <source>
        <dbReference type="Proteomes" id="UP000319576"/>
    </source>
</evidence>